<dbReference type="Gene3D" id="3.40.50.2300">
    <property type="match status" value="1"/>
</dbReference>
<evidence type="ECO:0000313" key="7">
    <source>
        <dbReference type="Proteomes" id="UP000537131"/>
    </source>
</evidence>
<dbReference type="Pfam" id="PF04397">
    <property type="entry name" value="LytTR"/>
    <property type="match status" value="1"/>
</dbReference>
<dbReference type="Proteomes" id="UP000537131">
    <property type="component" value="Unassembled WGS sequence"/>
</dbReference>
<reference evidence="6 7" key="1">
    <citation type="submission" date="2020-06" db="EMBL/GenBank/DDBJ databases">
        <title>Complete Genome Sequence of Clostridium muelleri sp. nov. P21T, an Acid-Alcohol Producing Acetogen Isolated from Old Hay.</title>
        <authorList>
            <person name="Duncan K.E."/>
            <person name="Tanner R.S."/>
        </authorList>
    </citation>
    <scope>NUCLEOTIDE SEQUENCE [LARGE SCALE GENOMIC DNA]</scope>
    <source>
        <strain evidence="6 7">P21</strain>
    </source>
</reference>
<dbReference type="GO" id="GO:0003677">
    <property type="term" value="F:DNA binding"/>
    <property type="evidence" value="ECO:0007669"/>
    <property type="project" value="InterPro"/>
</dbReference>
<dbReference type="PANTHER" id="PTHR37299">
    <property type="entry name" value="TRANSCRIPTIONAL REGULATOR-RELATED"/>
    <property type="match status" value="1"/>
</dbReference>
<dbReference type="Gene3D" id="2.40.50.1020">
    <property type="entry name" value="LytTr DNA-binding domain"/>
    <property type="match status" value="1"/>
</dbReference>
<dbReference type="PROSITE" id="PS50930">
    <property type="entry name" value="HTH_LYTTR"/>
    <property type="match status" value="1"/>
</dbReference>
<dbReference type="InterPro" id="IPR011006">
    <property type="entry name" value="CheY-like_superfamily"/>
</dbReference>
<dbReference type="RefSeq" id="WP_169299600.1">
    <property type="nucleotide sequence ID" value="NZ_JABBNI010000058.1"/>
</dbReference>
<evidence type="ECO:0000256" key="3">
    <source>
        <dbReference type="PROSITE-ProRule" id="PRU00169"/>
    </source>
</evidence>
<comment type="caution">
    <text evidence="6">The sequence shown here is derived from an EMBL/GenBank/DDBJ whole genome shotgun (WGS) entry which is preliminary data.</text>
</comment>
<accession>A0A7Y0EKD8</accession>
<evidence type="ECO:0000256" key="1">
    <source>
        <dbReference type="ARBA" id="ARBA00018672"/>
    </source>
</evidence>
<keyword evidence="7" id="KW-1185">Reference proteome</keyword>
<dbReference type="EMBL" id="JABBNI010000058">
    <property type="protein sequence ID" value="NMM65016.1"/>
    <property type="molecule type" value="Genomic_DNA"/>
</dbReference>
<dbReference type="InterPro" id="IPR007492">
    <property type="entry name" value="LytTR_DNA-bd_dom"/>
</dbReference>
<gene>
    <name evidence="6" type="ORF">HBE96_20710</name>
</gene>
<dbReference type="SUPFAM" id="SSF52172">
    <property type="entry name" value="CheY-like"/>
    <property type="match status" value="1"/>
</dbReference>
<dbReference type="InterPro" id="IPR001789">
    <property type="entry name" value="Sig_transdc_resp-reg_receiver"/>
</dbReference>
<organism evidence="6 7">
    <name type="scientific">Clostridium muellerianum</name>
    <dbReference type="NCBI Taxonomy" id="2716538"/>
    <lineage>
        <taxon>Bacteria</taxon>
        <taxon>Bacillati</taxon>
        <taxon>Bacillota</taxon>
        <taxon>Clostridia</taxon>
        <taxon>Eubacteriales</taxon>
        <taxon>Clostridiaceae</taxon>
        <taxon>Clostridium</taxon>
    </lineage>
</organism>
<sequence length="238" mass="28333">MFKIAICDDEILQRLDTTNKLKNVLKHFNFDYEIEEFNSGENLLYSKSYFDIIFLDIKMNKLSGIDTAKKLRENNNNSKIIFITSFKEYVFEAFDVSAFHYLIKPVCEENILKIIDRILKSFKEEKNSDLYIVITKGRQAIKILLNNIYFFEMQNRIVIIHTTNGTIQYYDKISNVEEKVPERDFFRCHRSYIVNLKYVMKFDKSSITLDNNEKIMLSQSKYDDFSKAFLIYLKKGQV</sequence>
<dbReference type="PANTHER" id="PTHR37299:SF1">
    <property type="entry name" value="STAGE 0 SPORULATION PROTEIN A HOMOLOG"/>
    <property type="match status" value="1"/>
</dbReference>
<feature type="domain" description="Response regulatory" evidence="4">
    <location>
        <begin position="3"/>
        <end position="119"/>
    </location>
</feature>
<feature type="modified residue" description="4-aspartylphosphate" evidence="3">
    <location>
        <position position="56"/>
    </location>
</feature>
<protein>
    <recommendedName>
        <fullName evidence="1">Stage 0 sporulation protein A homolog</fullName>
    </recommendedName>
</protein>
<name>A0A7Y0EKD8_9CLOT</name>
<dbReference type="SMART" id="SM00448">
    <property type="entry name" value="REC"/>
    <property type="match status" value="1"/>
</dbReference>
<evidence type="ECO:0000313" key="6">
    <source>
        <dbReference type="EMBL" id="NMM65016.1"/>
    </source>
</evidence>
<keyword evidence="3" id="KW-0597">Phosphoprotein</keyword>
<dbReference type="PROSITE" id="PS50110">
    <property type="entry name" value="RESPONSE_REGULATORY"/>
    <property type="match status" value="1"/>
</dbReference>
<evidence type="ECO:0000256" key="2">
    <source>
        <dbReference type="ARBA" id="ARBA00024867"/>
    </source>
</evidence>
<feature type="domain" description="HTH LytTR-type" evidence="5">
    <location>
        <begin position="132"/>
        <end position="231"/>
    </location>
</feature>
<proteinExistence type="predicted"/>
<dbReference type="GO" id="GO:0000156">
    <property type="term" value="F:phosphorelay response regulator activity"/>
    <property type="evidence" value="ECO:0007669"/>
    <property type="project" value="InterPro"/>
</dbReference>
<dbReference type="AlphaFoldDB" id="A0A7Y0EKD8"/>
<evidence type="ECO:0000259" key="4">
    <source>
        <dbReference type="PROSITE" id="PS50110"/>
    </source>
</evidence>
<dbReference type="InterPro" id="IPR046947">
    <property type="entry name" value="LytR-like"/>
</dbReference>
<evidence type="ECO:0000259" key="5">
    <source>
        <dbReference type="PROSITE" id="PS50930"/>
    </source>
</evidence>
<dbReference type="Pfam" id="PF00072">
    <property type="entry name" value="Response_reg"/>
    <property type="match status" value="1"/>
</dbReference>
<dbReference type="SMART" id="SM00850">
    <property type="entry name" value="LytTR"/>
    <property type="match status" value="1"/>
</dbReference>
<comment type="function">
    <text evidence="2">May play the central regulatory role in sporulation. It may be an element of the effector pathway responsible for the activation of sporulation genes in response to nutritional stress. Spo0A may act in concert with spo0H (a sigma factor) to control the expression of some genes that are critical to the sporulation process.</text>
</comment>